<keyword evidence="2" id="KW-1185">Reference proteome</keyword>
<proteinExistence type="predicted"/>
<sequence length="121" mass="13280">MVADGLPAQGVTGSTAANSSEKLHRSIFELPPDFFHSCRLLASPQSSASDNLQNCNDSIHETLDLIENAHGYGLDQAQCRWGSYLLRGACWLWDVIRNNEGKWVAGFSRFLGSCSVFEAES</sequence>
<evidence type="ECO:0000313" key="1">
    <source>
        <dbReference type="EMBL" id="KAK4257778.1"/>
    </source>
</evidence>
<organism evidence="1 2">
    <name type="scientific">Acacia crassicarpa</name>
    <name type="common">northern wattle</name>
    <dbReference type="NCBI Taxonomy" id="499986"/>
    <lineage>
        <taxon>Eukaryota</taxon>
        <taxon>Viridiplantae</taxon>
        <taxon>Streptophyta</taxon>
        <taxon>Embryophyta</taxon>
        <taxon>Tracheophyta</taxon>
        <taxon>Spermatophyta</taxon>
        <taxon>Magnoliopsida</taxon>
        <taxon>eudicotyledons</taxon>
        <taxon>Gunneridae</taxon>
        <taxon>Pentapetalae</taxon>
        <taxon>rosids</taxon>
        <taxon>fabids</taxon>
        <taxon>Fabales</taxon>
        <taxon>Fabaceae</taxon>
        <taxon>Caesalpinioideae</taxon>
        <taxon>mimosoid clade</taxon>
        <taxon>Acacieae</taxon>
        <taxon>Acacia</taxon>
    </lineage>
</organism>
<gene>
    <name evidence="1" type="ORF">QN277_007321</name>
</gene>
<reference evidence="1" key="1">
    <citation type="submission" date="2023-10" db="EMBL/GenBank/DDBJ databases">
        <title>Chromosome-level genome of the transformable northern wattle, Acacia crassicarpa.</title>
        <authorList>
            <person name="Massaro I."/>
            <person name="Sinha N.R."/>
            <person name="Poethig S."/>
            <person name="Leichty A.R."/>
        </authorList>
    </citation>
    <scope>NUCLEOTIDE SEQUENCE</scope>
    <source>
        <strain evidence="1">Acra3RX</strain>
        <tissue evidence="1">Leaf</tissue>
    </source>
</reference>
<accession>A0AAE1IUZ8</accession>
<protein>
    <submittedName>
        <fullName evidence="1">Uncharacterized protein</fullName>
    </submittedName>
</protein>
<dbReference type="EMBL" id="JAWXYG010000012">
    <property type="protein sequence ID" value="KAK4257778.1"/>
    <property type="molecule type" value="Genomic_DNA"/>
</dbReference>
<comment type="caution">
    <text evidence="1">The sequence shown here is derived from an EMBL/GenBank/DDBJ whole genome shotgun (WGS) entry which is preliminary data.</text>
</comment>
<name>A0AAE1IUZ8_9FABA</name>
<dbReference type="Proteomes" id="UP001293593">
    <property type="component" value="Unassembled WGS sequence"/>
</dbReference>
<evidence type="ECO:0000313" key="2">
    <source>
        <dbReference type="Proteomes" id="UP001293593"/>
    </source>
</evidence>
<dbReference type="AlphaFoldDB" id="A0AAE1IUZ8"/>